<evidence type="ECO:0000313" key="3">
    <source>
        <dbReference type="Proteomes" id="UP000233727"/>
    </source>
</evidence>
<accession>A0A2N3QMY5</accession>
<reference evidence="2 3" key="1">
    <citation type="submission" date="2017-10" db="EMBL/GenBank/DDBJ databases">
        <title>Bifidobacterium genomics.</title>
        <authorList>
            <person name="Lugli G.A."/>
            <person name="Milani C."/>
            <person name="Mancabelli L."/>
        </authorList>
    </citation>
    <scope>NUCLEOTIDE SEQUENCE [LARGE SCALE GENOMIC DNA]</scope>
    <source>
        <strain evidence="2 3">1542B</strain>
    </source>
</reference>
<comment type="caution">
    <text evidence="2">The sequence shown here is derived from an EMBL/GenBank/DDBJ whole genome shotgun (WGS) entry which is preliminary data.</text>
</comment>
<feature type="compositionally biased region" description="Polar residues" evidence="1">
    <location>
        <begin position="1"/>
        <end position="25"/>
    </location>
</feature>
<sequence>MRQHNNQPQGLDNLNTDSNRASNEASVPVATADTGERKTGKAIHGNAFTKMLEVVFPDTAIGNDIAEALRAFQREHAGTGIRIVYKIAK</sequence>
<dbReference type="Proteomes" id="UP000233727">
    <property type="component" value="Unassembled WGS sequence"/>
</dbReference>
<protein>
    <submittedName>
        <fullName evidence="2">von Willebrand factor type A</fullName>
    </submittedName>
</protein>
<evidence type="ECO:0000256" key="1">
    <source>
        <dbReference type="SAM" id="MobiDB-lite"/>
    </source>
</evidence>
<dbReference type="RefSeq" id="WP_015449977.1">
    <property type="nucleotide sequence ID" value="NZ_JAWVAY010000022.1"/>
</dbReference>
<organism evidence="2 3">
    <name type="scientific">Bifidobacterium thermophilum</name>
    <dbReference type="NCBI Taxonomy" id="33905"/>
    <lineage>
        <taxon>Bacteria</taxon>
        <taxon>Bacillati</taxon>
        <taxon>Actinomycetota</taxon>
        <taxon>Actinomycetes</taxon>
        <taxon>Bifidobacteriales</taxon>
        <taxon>Bifidobacteriaceae</taxon>
        <taxon>Bifidobacterium</taxon>
    </lineage>
</organism>
<dbReference type="STRING" id="33905.BTHE_1896"/>
<dbReference type="EMBL" id="PCGY01000009">
    <property type="protein sequence ID" value="PKU93020.1"/>
    <property type="molecule type" value="Genomic_DNA"/>
</dbReference>
<dbReference type="AlphaFoldDB" id="A0A2N3QMY5"/>
<feature type="region of interest" description="Disordered" evidence="1">
    <location>
        <begin position="1"/>
        <end position="40"/>
    </location>
</feature>
<gene>
    <name evidence="2" type="ORF">CQR47_0418</name>
</gene>
<proteinExistence type="predicted"/>
<name>A0A2N3QMY5_9BIFI</name>
<evidence type="ECO:0000313" key="2">
    <source>
        <dbReference type="EMBL" id="PKU93020.1"/>
    </source>
</evidence>